<comment type="caution">
    <text evidence="1">The sequence shown here is derived from an EMBL/GenBank/DDBJ whole genome shotgun (WGS) entry which is preliminary data.</text>
</comment>
<proteinExistence type="predicted"/>
<evidence type="ECO:0000313" key="2">
    <source>
        <dbReference type="Proteomes" id="UP001362999"/>
    </source>
</evidence>
<evidence type="ECO:0000313" key="1">
    <source>
        <dbReference type="EMBL" id="KAK6991820.1"/>
    </source>
</evidence>
<sequence length="295" mass="32527">MTLMLILTYPSTSFTPPAPAPGSLFYPAHLFLQRALDVHWPFDRVALSCARGEKIRSLSDATRIGFLRGTLGEPFRWGEQSATATLAIPACYDVESRLRLQTHVPPRVVFPFGERPHSRRVDMPHAYTSTQARRTILSSHGKDVETRFVDSATGPLHPSPNALLSCHVQDRRQGHPRLSLPLPLWVCDHENGGILRCAIADVELDMLFAGSPCLHIFKAFKHQHLPGARAAVVRYTDDTVAALPCPAVCSAALSVGLNIQLSSTTVSQLACARPRRAERSPSTTTRIVIYAIIRR</sequence>
<accession>A0AAV9ZTV5</accession>
<keyword evidence="2" id="KW-1185">Reference proteome</keyword>
<protein>
    <submittedName>
        <fullName evidence="1">Uncharacterized protein</fullName>
    </submittedName>
</protein>
<reference evidence="1 2" key="1">
    <citation type="journal article" date="2024" name="J Genomics">
        <title>Draft genome sequencing and assembly of Favolaschia claudopus CIRM-BRFM 2984 isolated from oak limbs.</title>
        <authorList>
            <person name="Navarro D."/>
            <person name="Drula E."/>
            <person name="Chaduli D."/>
            <person name="Cazenave R."/>
            <person name="Ahrendt S."/>
            <person name="Wang J."/>
            <person name="Lipzen A."/>
            <person name="Daum C."/>
            <person name="Barry K."/>
            <person name="Grigoriev I.V."/>
            <person name="Favel A."/>
            <person name="Rosso M.N."/>
            <person name="Martin F."/>
        </authorList>
    </citation>
    <scope>NUCLEOTIDE SEQUENCE [LARGE SCALE GENOMIC DNA]</scope>
    <source>
        <strain evidence="1 2">CIRM-BRFM 2984</strain>
    </source>
</reference>
<gene>
    <name evidence="1" type="ORF">R3P38DRAFT_3227216</name>
</gene>
<dbReference type="AlphaFoldDB" id="A0AAV9ZTV5"/>
<dbReference type="EMBL" id="JAWWNJ010000115">
    <property type="protein sequence ID" value="KAK6991820.1"/>
    <property type="molecule type" value="Genomic_DNA"/>
</dbReference>
<organism evidence="1 2">
    <name type="scientific">Favolaschia claudopus</name>
    <dbReference type="NCBI Taxonomy" id="2862362"/>
    <lineage>
        <taxon>Eukaryota</taxon>
        <taxon>Fungi</taxon>
        <taxon>Dikarya</taxon>
        <taxon>Basidiomycota</taxon>
        <taxon>Agaricomycotina</taxon>
        <taxon>Agaricomycetes</taxon>
        <taxon>Agaricomycetidae</taxon>
        <taxon>Agaricales</taxon>
        <taxon>Marasmiineae</taxon>
        <taxon>Mycenaceae</taxon>
        <taxon>Favolaschia</taxon>
    </lineage>
</organism>
<dbReference type="Proteomes" id="UP001362999">
    <property type="component" value="Unassembled WGS sequence"/>
</dbReference>
<name>A0AAV9ZTV5_9AGAR</name>